<dbReference type="PANTHER" id="PTHR15654:SF2">
    <property type="entry name" value="COILED-COIL DOMAIN-CONTAINING PROTEIN 113"/>
    <property type="match status" value="1"/>
</dbReference>
<sequence length="438" mass="51663">MSRQQDTRIFSIGSLVLTPKQDEFCYYEDMTETELQQVLENVIYSNLFLRLENDIFERYLVRRNPESIQTIAQILESAKRVQKLAPQHSRTSPVISASGSLVNVRDKDSASIASVTPSRHVTPSLLTVRIPSGGSKSVHLLLQFHRLQLQLHFLLNRRITYTQRIEMVNIEIRELQKKLKKIEQISIKKKIYLRARIEENQISICEIFKNREEFEENVVQKGIDSITGKIPAEKFIRFIEDSLKVVDIITEQIRLKMTTIKCQIRKVKLQLRHREELGEALRVIDFEQLKIENQICVQKIDEKNQYLLGMKRFAETFDFFVNKLNHEVEFIIGRYNITLSKHKKKVDGLMLIMNQVKNKIVSKKQEIVKLQSKQIATKIEIDKEEKQLKSITELINNFEIPNIVDSIKLRMKLQELQRIHKRLSREREIQRLTFKSRK</sequence>
<name>A0A195B900_9HYME</name>
<evidence type="ECO:0000256" key="5">
    <source>
        <dbReference type="ARBA" id="ARBA00044506"/>
    </source>
</evidence>
<dbReference type="InterPro" id="IPR051885">
    <property type="entry name" value="CC_CF"/>
</dbReference>
<feature type="coiled-coil region" evidence="7">
    <location>
        <begin position="158"/>
        <end position="185"/>
    </location>
</feature>
<dbReference type="GO" id="GO:0036064">
    <property type="term" value="C:ciliary basal body"/>
    <property type="evidence" value="ECO:0007669"/>
    <property type="project" value="TreeGrafter"/>
</dbReference>
<evidence type="ECO:0000256" key="7">
    <source>
        <dbReference type="SAM" id="Coils"/>
    </source>
</evidence>
<evidence type="ECO:0000256" key="2">
    <source>
        <dbReference type="ARBA" id="ARBA00022794"/>
    </source>
</evidence>
<keyword evidence="4" id="KW-0966">Cell projection</keyword>
<keyword evidence="2" id="KW-0970">Cilium biogenesis/degradation</keyword>
<dbReference type="Proteomes" id="UP000078540">
    <property type="component" value="Unassembled WGS sequence"/>
</dbReference>
<evidence type="ECO:0000256" key="3">
    <source>
        <dbReference type="ARBA" id="ARBA00023054"/>
    </source>
</evidence>
<keyword evidence="3 7" id="KW-0175">Coiled coil</keyword>
<dbReference type="EMBL" id="KQ976558">
    <property type="protein sequence ID" value="KYM80707.1"/>
    <property type="molecule type" value="Genomic_DNA"/>
</dbReference>
<evidence type="ECO:0000256" key="4">
    <source>
        <dbReference type="ARBA" id="ARBA00023273"/>
    </source>
</evidence>
<evidence type="ECO:0000313" key="10">
    <source>
        <dbReference type="Proteomes" id="UP000078540"/>
    </source>
</evidence>
<evidence type="ECO:0000313" key="9">
    <source>
        <dbReference type="EMBL" id="KYM80707.1"/>
    </source>
</evidence>
<dbReference type="Pfam" id="PF13870">
    <property type="entry name" value="CCDC113_CCDC96_CC"/>
    <property type="match status" value="1"/>
</dbReference>
<protein>
    <recommendedName>
        <fullName evidence="6">Cilia- and flagella-associated protein 263</fullName>
    </recommendedName>
</protein>
<organism evidence="9 10">
    <name type="scientific">Atta colombica</name>
    <dbReference type="NCBI Taxonomy" id="520822"/>
    <lineage>
        <taxon>Eukaryota</taxon>
        <taxon>Metazoa</taxon>
        <taxon>Ecdysozoa</taxon>
        <taxon>Arthropoda</taxon>
        <taxon>Hexapoda</taxon>
        <taxon>Insecta</taxon>
        <taxon>Pterygota</taxon>
        <taxon>Neoptera</taxon>
        <taxon>Endopterygota</taxon>
        <taxon>Hymenoptera</taxon>
        <taxon>Apocrita</taxon>
        <taxon>Aculeata</taxon>
        <taxon>Formicoidea</taxon>
        <taxon>Formicidae</taxon>
        <taxon>Myrmicinae</taxon>
        <taxon>Atta</taxon>
    </lineage>
</organism>
<evidence type="ECO:0000256" key="6">
    <source>
        <dbReference type="ARBA" id="ARBA00044798"/>
    </source>
</evidence>
<dbReference type="PANTHER" id="PTHR15654">
    <property type="entry name" value="COILED-COIL DOMAIN-CONTAINING PROTEIN 113-RELATED"/>
    <property type="match status" value="1"/>
</dbReference>
<feature type="domain" description="CCDC113/CCDC96 coiled-coil" evidence="8">
    <location>
        <begin position="251"/>
        <end position="312"/>
    </location>
</feature>
<evidence type="ECO:0000259" key="8">
    <source>
        <dbReference type="Pfam" id="PF13870"/>
    </source>
</evidence>
<reference evidence="9 10" key="1">
    <citation type="submission" date="2015-09" db="EMBL/GenBank/DDBJ databases">
        <title>Atta colombica WGS genome.</title>
        <authorList>
            <person name="Nygaard S."/>
            <person name="Hu H."/>
            <person name="Boomsma J."/>
            <person name="Zhang G."/>
        </authorList>
    </citation>
    <scope>NUCLEOTIDE SEQUENCE [LARGE SCALE GENOMIC DNA]</scope>
    <source>
        <strain evidence="9">Treedump-2</strain>
        <tissue evidence="9">Whole body</tissue>
    </source>
</reference>
<proteinExistence type="inferred from homology"/>
<evidence type="ECO:0000256" key="1">
    <source>
        <dbReference type="ARBA" id="ARBA00004138"/>
    </source>
</evidence>
<dbReference type="AlphaFoldDB" id="A0A195B900"/>
<accession>A0A195B900</accession>
<comment type="subcellular location">
    <subcellularLocation>
        <location evidence="1">Cell projection</location>
        <location evidence="1">Cilium</location>
    </subcellularLocation>
</comment>
<gene>
    <name evidence="9" type="ORF">ALC53_08876</name>
</gene>
<dbReference type="STRING" id="520822.A0A195B900"/>
<feature type="coiled-coil region" evidence="7">
    <location>
        <begin position="406"/>
        <end position="433"/>
    </location>
</feature>
<keyword evidence="10" id="KW-1185">Reference proteome</keyword>
<dbReference type="InterPro" id="IPR025254">
    <property type="entry name" value="CCDC113/CCDC96_CC"/>
</dbReference>
<dbReference type="GO" id="GO:0005930">
    <property type="term" value="C:axoneme"/>
    <property type="evidence" value="ECO:0007669"/>
    <property type="project" value="TreeGrafter"/>
</dbReference>
<comment type="similarity">
    <text evidence="5">Belongs to the CFAP263 family.</text>
</comment>
<dbReference type="GO" id="GO:0060271">
    <property type="term" value="P:cilium assembly"/>
    <property type="evidence" value="ECO:0007669"/>
    <property type="project" value="TreeGrafter"/>
</dbReference>